<proteinExistence type="predicted"/>
<sequence>MWALKWPATSTFEYFFFEGVTQDVLTAANCSFLTLCQGAADCEIHPGRIDPAGIQPVQSATSARTEQQRGATEPLRLGLAALASWRFLPNDRSLESKGIQPHRDSGENGGEGGEQNNKSFSFWGCQGREAELTTFTVPSVNVVSLPAVKAHRTSVIRAPHVGLSRSTLLLARSVLRRRDFSSGCSWVLPGDRRLRTTNNCGVGHSGWFRCGVGENVWLEHLLDLFSKNLGDRE</sequence>
<dbReference type="Proteomes" id="UP000805193">
    <property type="component" value="Unassembled WGS sequence"/>
</dbReference>
<protein>
    <submittedName>
        <fullName evidence="1">Uncharacterized protein</fullName>
    </submittedName>
</protein>
<name>A0AC60PK90_IXOPE</name>
<keyword evidence="2" id="KW-1185">Reference proteome</keyword>
<comment type="caution">
    <text evidence="1">The sequence shown here is derived from an EMBL/GenBank/DDBJ whole genome shotgun (WGS) entry which is preliminary data.</text>
</comment>
<evidence type="ECO:0000313" key="2">
    <source>
        <dbReference type="Proteomes" id="UP000805193"/>
    </source>
</evidence>
<organism evidence="1 2">
    <name type="scientific">Ixodes persulcatus</name>
    <name type="common">Taiga tick</name>
    <dbReference type="NCBI Taxonomy" id="34615"/>
    <lineage>
        <taxon>Eukaryota</taxon>
        <taxon>Metazoa</taxon>
        <taxon>Ecdysozoa</taxon>
        <taxon>Arthropoda</taxon>
        <taxon>Chelicerata</taxon>
        <taxon>Arachnida</taxon>
        <taxon>Acari</taxon>
        <taxon>Parasitiformes</taxon>
        <taxon>Ixodida</taxon>
        <taxon>Ixodoidea</taxon>
        <taxon>Ixodidae</taxon>
        <taxon>Ixodinae</taxon>
        <taxon>Ixodes</taxon>
    </lineage>
</organism>
<reference evidence="1 2" key="1">
    <citation type="journal article" date="2020" name="Cell">
        <title>Large-Scale Comparative Analyses of Tick Genomes Elucidate Their Genetic Diversity and Vector Capacities.</title>
        <authorList>
            <consortium name="Tick Genome and Microbiome Consortium (TIGMIC)"/>
            <person name="Jia N."/>
            <person name="Wang J."/>
            <person name="Shi W."/>
            <person name="Du L."/>
            <person name="Sun Y."/>
            <person name="Zhan W."/>
            <person name="Jiang J.F."/>
            <person name="Wang Q."/>
            <person name="Zhang B."/>
            <person name="Ji P."/>
            <person name="Bell-Sakyi L."/>
            <person name="Cui X.M."/>
            <person name="Yuan T.T."/>
            <person name="Jiang B.G."/>
            <person name="Yang W.F."/>
            <person name="Lam T.T."/>
            <person name="Chang Q.C."/>
            <person name="Ding S.J."/>
            <person name="Wang X.J."/>
            <person name="Zhu J.G."/>
            <person name="Ruan X.D."/>
            <person name="Zhao L."/>
            <person name="Wei J.T."/>
            <person name="Ye R.Z."/>
            <person name="Que T.C."/>
            <person name="Du C.H."/>
            <person name="Zhou Y.H."/>
            <person name="Cheng J.X."/>
            <person name="Dai P.F."/>
            <person name="Guo W.B."/>
            <person name="Han X.H."/>
            <person name="Huang E.J."/>
            <person name="Li L.F."/>
            <person name="Wei W."/>
            <person name="Gao Y.C."/>
            <person name="Liu J.Z."/>
            <person name="Shao H.Z."/>
            <person name="Wang X."/>
            <person name="Wang C.C."/>
            <person name="Yang T.C."/>
            <person name="Huo Q.B."/>
            <person name="Li W."/>
            <person name="Chen H.Y."/>
            <person name="Chen S.E."/>
            <person name="Zhou L.G."/>
            <person name="Ni X.B."/>
            <person name="Tian J.H."/>
            <person name="Sheng Y."/>
            <person name="Liu T."/>
            <person name="Pan Y.S."/>
            <person name="Xia L.Y."/>
            <person name="Li J."/>
            <person name="Zhao F."/>
            <person name="Cao W.C."/>
        </authorList>
    </citation>
    <scope>NUCLEOTIDE SEQUENCE [LARGE SCALE GENOMIC DNA]</scope>
    <source>
        <strain evidence="1">Iper-2018</strain>
    </source>
</reference>
<gene>
    <name evidence="1" type="ORF">HPB47_002844</name>
</gene>
<dbReference type="EMBL" id="JABSTQ010010396">
    <property type="protein sequence ID" value="KAG0421257.1"/>
    <property type="molecule type" value="Genomic_DNA"/>
</dbReference>
<accession>A0AC60PK90</accession>
<evidence type="ECO:0000313" key="1">
    <source>
        <dbReference type="EMBL" id="KAG0421257.1"/>
    </source>
</evidence>